<dbReference type="Proteomes" id="UP000321058">
    <property type="component" value="Unassembled WGS sequence"/>
</dbReference>
<dbReference type="PANTHER" id="PTHR42912:SF93">
    <property type="entry name" value="N6-ADENOSINE-METHYLTRANSFERASE TMT1A"/>
    <property type="match status" value="1"/>
</dbReference>
<dbReference type="InterPro" id="IPR029063">
    <property type="entry name" value="SAM-dependent_MTases_sf"/>
</dbReference>
<evidence type="ECO:0000313" key="3">
    <source>
        <dbReference type="Proteomes" id="UP000321058"/>
    </source>
</evidence>
<organism evidence="2 3">
    <name type="scientific">Reyranella soli</name>
    <dbReference type="NCBI Taxonomy" id="1230389"/>
    <lineage>
        <taxon>Bacteria</taxon>
        <taxon>Pseudomonadati</taxon>
        <taxon>Pseudomonadota</taxon>
        <taxon>Alphaproteobacteria</taxon>
        <taxon>Hyphomicrobiales</taxon>
        <taxon>Reyranellaceae</taxon>
        <taxon>Reyranella</taxon>
    </lineage>
</organism>
<dbReference type="SUPFAM" id="SSF53335">
    <property type="entry name" value="S-adenosyl-L-methionine-dependent methyltransferases"/>
    <property type="match status" value="1"/>
</dbReference>
<accession>A0A512NBU7</accession>
<dbReference type="InterPro" id="IPR050508">
    <property type="entry name" value="Methyltransf_Superfamily"/>
</dbReference>
<dbReference type="AlphaFoldDB" id="A0A512NBU7"/>
<dbReference type="RefSeq" id="WP_147150494.1">
    <property type="nucleotide sequence ID" value="NZ_BKAJ01000065.1"/>
</dbReference>
<sequence>MTPTERLLALWDHLGIGAAHVATQMPGDIAGLASGFGSRLGGIVLCVPTRLDPVSFGVMPERLLMISGEGGLTADVTARAEARLSGSRRIVLAGYDAPGWADVVADRTDEIVEAMSGFLGKLEADAPARPSREGSHAGISYSIDGSGPALMLLPFFLAPSQWAPAVERLARQFTVITLGGAHLGGVATLEDRAQAPTYQAMFRTLIDLLAPKPGETILDVGCGAGSLDRLLAGRLGKANPITAIDTNGFLLSEAEALAKAEGLDGLIRFLPGNAEALPFADASFDCIFSVTVLEECDADRALAEMMRVARPGGRIGVIVRSIDLPQWWSVDVPEALRRRAVTPPQSVGAKGVADASLYRRARQAGLRGLTCFPALVTLDRPEGPIWRYREDHLTAQLSPPELAAWQAVREVAAGQGLLFMAHPMHCVMGHKPTG</sequence>
<protein>
    <recommendedName>
        <fullName evidence="1">Methyltransferase type 11 domain-containing protein</fullName>
    </recommendedName>
</protein>
<evidence type="ECO:0000259" key="1">
    <source>
        <dbReference type="Pfam" id="PF08241"/>
    </source>
</evidence>
<dbReference type="InterPro" id="IPR013216">
    <property type="entry name" value="Methyltransf_11"/>
</dbReference>
<dbReference type="CDD" id="cd02440">
    <property type="entry name" value="AdoMet_MTases"/>
    <property type="match status" value="1"/>
</dbReference>
<feature type="domain" description="Methyltransferase type 11" evidence="1">
    <location>
        <begin position="218"/>
        <end position="315"/>
    </location>
</feature>
<dbReference type="GO" id="GO:0008757">
    <property type="term" value="F:S-adenosylmethionine-dependent methyltransferase activity"/>
    <property type="evidence" value="ECO:0007669"/>
    <property type="project" value="InterPro"/>
</dbReference>
<evidence type="ECO:0000313" key="2">
    <source>
        <dbReference type="EMBL" id="GEP56417.1"/>
    </source>
</evidence>
<dbReference type="OrthoDB" id="9787738at2"/>
<dbReference type="Gene3D" id="3.40.50.150">
    <property type="entry name" value="Vaccinia Virus protein VP39"/>
    <property type="match status" value="1"/>
</dbReference>
<gene>
    <name evidence="2" type="ORF">RSO01_35830</name>
</gene>
<dbReference type="Pfam" id="PF08241">
    <property type="entry name" value="Methyltransf_11"/>
    <property type="match status" value="1"/>
</dbReference>
<dbReference type="EMBL" id="BKAJ01000065">
    <property type="protein sequence ID" value="GEP56417.1"/>
    <property type="molecule type" value="Genomic_DNA"/>
</dbReference>
<dbReference type="PANTHER" id="PTHR42912">
    <property type="entry name" value="METHYLTRANSFERASE"/>
    <property type="match status" value="1"/>
</dbReference>
<comment type="caution">
    <text evidence="2">The sequence shown here is derived from an EMBL/GenBank/DDBJ whole genome shotgun (WGS) entry which is preliminary data.</text>
</comment>
<keyword evidence="3" id="KW-1185">Reference proteome</keyword>
<name>A0A512NBU7_9HYPH</name>
<proteinExistence type="predicted"/>
<reference evidence="2 3" key="1">
    <citation type="submission" date="2019-07" db="EMBL/GenBank/DDBJ databases">
        <title>Whole genome shotgun sequence of Reyranella soli NBRC 108950.</title>
        <authorList>
            <person name="Hosoyama A."/>
            <person name="Uohara A."/>
            <person name="Ohji S."/>
            <person name="Ichikawa N."/>
        </authorList>
    </citation>
    <scope>NUCLEOTIDE SEQUENCE [LARGE SCALE GENOMIC DNA]</scope>
    <source>
        <strain evidence="2 3">NBRC 108950</strain>
    </source>
</reference>